<reference evidence="3" key="1">
    <citation type="submission" date="2016-10" db="EMBL/GenBank/DDBJ databases">
        <authorList>
            <person name="Varghese N."/>
            <person name="Submissions S."/>
        </authorList>
    </citation>
    <scope>NUCLEOTIDE SEQUENCE [LARGE SCALE GENOMIC DNA]</scope>
    <source>
        <strain evidence="3">CGMCC 1.10218</strain>
    </source>
</reference>
<dbReference type="STRING" id="856736.SAMN04488058_10161"/>
<evidence type="ECO:0000313" key="2">
    <source>
        <dbReference type="EMBL" id="SEI58893.1"/>
    </source>
</evidence>
<gene>
    <name evidence="2" type="ORF">SAMN04488058_10161</name>
</gene>
<protein>
    <submittedName>
        <fullName evidence="2">Uncharacterized protein</fullName>
    </submittedName>
</protein>
<dbReference type="RefSeq" id="WP_092262454.1">
    <property type="nucleotide sequence ID" value="NZ_FNZA01000001.1"/>
</dbReference>
<sequence length="75" mass="7969">MSDDPQTPKAQTSEAQTPKAQPPAERSPQGGSKDTDNLAGIKGVQKTGMLEKGKQADQTPQSVLGTDVPKRPQQR</sequence>
<organism evidence="2 3">
    <name type="scientific">Deinococcus reticulitermitis</name>
    <dbReference type="NCBI Taxonomy" id="856736"/>
    <lineage>
        <taxon>Bacteria</taxon>
        <taxon>Thermotogati</taxon>
        <taxon>Deinococcota</taxon>
        <taxon>Deinococci</taxon>
        <taxon>Deinococcales</taxon>
        <taxon>Deinococcaceae</taxon>
        <taxon>Deinococcus</taxon>
    </lineage>
</organism>
<dbReference type="OrthoDB" id="71903at2"/>
<evidence type="ECO:0000313" key="3">
    <source>
        <dbReference type="Proteomes" id="UP000199223"/>
    </source>
</evidence>
<feature type="region of interest" description="Disordered" evidence="1">
    <location>
        <begin position="1"/>
        <end position="75"/>
    </location>
</feature>
<evidence type="ECO:0000256" key="1">
    <source>
        <dbReference type="SAM" id="MobiDB-lite"/>
    </source>
</evidence>
<keyword evidence="3" id="KW-1185">Reference proteome</keyword>
<feature type="compositionally biased region" description="Polar residues" evidence="1">
    <location>
        <begin position="1"/>
        <end position="19"/>
    </location>
</feature>
<proteinExistence type="predicted"/>
<dbReference type="AlphaFoldDB" id="A0A1H6RT21"/>
<dbReference type="Proteomes" id="UP000199223">
    <property type="component" value="Unassembled WGS sequence"/>
</dbReference>
<dbReference type="EMBL" id="FNZA01000001">
    <property type="protein sequence ID" value="SEI58893.1"/>
    <property type="molecule type" value="Genomic_DNA"/>
</dbReference>
<name>A0A1H6RT21_9DEIO</name>
<accession>A0A1H6RT21</accession>